<dbReference type="InterPro" id="IPR008949">
    <property type="entry name" value="Isoprenoid_synthase_dom_sf"/>
</dbReference>
<accession>A0A0F3ITC0</accession>
<feature type="non-terminal residue" evidence="2">
    <location>
        <position position="167"/>
    </location>
</feature>
<protein>
    <recommendedName>
        <fullName evidence="4">Squalene synthase HpnC</fullName>
    </recommendedName>
</protein>
<dbReference type="Gene3D" id="1.10.600.10">
    <property type="entry name" value="Farnesyl Diphosphate Synthase"/>
    <property type="match status" value="1"/>
</dbReference>
<name>A0A0F3ITC0_9PROT</name>
<dbReference type="InterPro" id="IPR002060">
    <property type="entry name" value="Squ/phyt_synthse"/>
</dbReference>
<dbReference type="Pfam" id="PF00494">
    <property type="entry name" value="SQS_PSY"/>
    <property type="match status" value="1"/>
</dbReference>
<dbReference type="RefSeq" id="WP_045775378.1">
    <property type="nucleotide sequence ID" value="NZ_LAJY01000176.1"/>
</dbReference>
<gene>
    <name evidence="2" type="ORF">VZ95_07960</name>
</gene>
<dbReference type="Proteomes" id="UP000033774">
    <property type="component" value="Unassembled WGS sequence"/>
</dbReference>
<organism evidence="2 3">
    <name type="scientific">Elstera litoralis</name>
    <dbReference type="NCBI Taxonomy" id="552518"/>
    <lineage>
        <taxon>Bacteria</taxon>
        <taxon>Pseudomonadati</taxon>
        <taxon>Pseudomonadota</taxon>
        <taxon>Alphaproteobacteria</taxon>
        <taxon>Rhodospirillales</taxon>
        <taxon>Rhodospirillaceae</taxon>
        <taxon>Elstera</taxon>
    </lineage>
</organism>
<comment type="caution">
    <text evidence="2">The sequence shown here is derived from an EMBL/GenBank/DDBJ whole genome shotgun (WGS) entry which is preliminary data.</text>
</comment>
<feature type="region of interest" description="Disordered" evidence="1">
    <location>
        <begin position="1"/>
        <end position="21"/>
    </location>
</feature>
<proteinExistence type="predicted"/>
<evidence type="ECO:0000313" key="3">
    <source>
        <dbReference type="Proteomes" id="UP000033774"/>
    </source>
</evidence>
<dbReference type="EMBL" id="LAJY01000176">
    <property type="protein sequence ID" value="KJV09985.1"/>
    <property type="molecule type" value="Genomic_DNA"/>
</dbReference>
<reference evidence="2 3" key="1">
    <citation type="submission" date="2015-03" db="EMBL/GenBank/DDBJ databases">
        <title>Draft genome sequence of Elstera litoralis.</title>
        <authorList>
            <person name="Rahalkar M.C."/>
            <person name="Dhakephalkar P.K."/>
            <person name="Pore S.D."/>
            <person name="Arora P."/>
            <person name="Kapse N.G."/>
            <person name="Pandit P.S."/>
        </authorList>
    </citation>
    <scope>NUCLEOTIDE SEQUENCE [LARGE SCALE GENOMIC DNA]</scope>
    <source>
        <strain evidence="2 3">Dia-1</strain>
    </source>
</reference>
<sequence>MSAPSLGLAVSRPRRKGKNPKQESFPVALRWLAGRERTAILAFYRFARAADDWADTPDPALSVEQRLAGLSQVQAEALGALAFCPPAFAALDALLPAFEADARGDLPEDFGAAVAACRASSEPVGRFLLALHGESPLLYPAADALCLALQLLNHLGDNGGDRVRWGR</sequence>
<evidence type="ECO:0000256" key="1">
    <source>
        <dbReference type="SAM" id="MobiDB-lite"/>
    </source>
</evidence>
<evidence type="ECO:0008006" key="4">
    <source>
        <dbReference type="Google" id="ProtNLM"/>
    </source>
</evidence>
<dbReference type="SUPFAM" id="SSF48576">
    <property type="entry name" value="Terpenoid synthases"/>
    <property type="match status" value="1"/>
</dbReference>
<evidence type="ECO:0000313" key="2">
    <source>
        <dbReference type="EMBL" id="KJV09985.1"/>
    </source>
</evidence>
<keyword evidence="3" id="KW-1185">Reference proteome</keyword>
<dbReference type="AlphaFoldDB" id="A0A0F3ITC0"/>